<protein>
    <recommendedName>
        <fullName evidence="3">AP2 domain-containing protein</fullName>
    </recommendedName>
</protein>
<sequence>MGKIIDMTGKRVGRLTVLRFGGQNGGKGSYFWICRCDCGNETRVNGQKLRNGNTRSCGCFQHENAVRRATRHGHSAGGKVSGTYVSWTQMIQRCKTETNPQYPLYGGRGITVCESWMSFDNFLSDMGERPERMTIDRIDTNGDYEPNNCRWATQKEQQNNRRNNRLLTAYGKTQTLVFNCVS</sequence>
<dbReference type="RefSeq" id="WP_169120521.1">
    <property type="nucleotide sequence ID" value="NZ_WTVG02000039.1"/>
</dbReference>
<dbReference type="EMBL" id="WTVG01000112">
    <property type="protein sequence ID" value="NMG26964.1"/>
    <property type="molecule type" value="Genomic_DNA"/>
</dbReference>
<comment type="caution">
    <text evidence="1">The sequence shown here is derived from an EMBL/GenBank/DDBJ whole genome shotgun (WGS) entry which is preliminary data.</text>
</comment>
<keyword evidence="2" id="KW-1185">Reference proteome</keyword>
<gene>
    <name evidence="1" type="ORF">GO606_20110</name>
</gene>
<reference evidence="1" key="1">
    <citation type="submission" date="2019-12" db="EMBL/GenBank/DDBJ databases">
        <title>Comparative genomics gives insights into the taxonomy of the Azoarcus-Aromatoleum group and reveals separate origins of nif in the plant-associated Azoarcus and non-plant-associated Aromatoleum sub-groups.</title>
        <authorList>
            <person name="Lafos M."/>
            <person name="Maluk M."/>
            <person name="Batista M."/>
            <person name="Junghare M."/>
            <person name="Carmona M."/>
            <person name="Faoro H."/>
            <person name="Cruz L.M."/>
            <person name="Battistoni F."/>
            <person name="De Souza E."/>
            <person name="Pedrosa F."/>
            <person name="Chen W.-M."/>
            <person name="Poole P.S."/>
            <person name="Dixon R.A."/>
            <person name="James E.K."/>
        </authorList>
    </citation>
    <scope>NUCLEOTIDE SEQUENCE</scope>
    <source>
        <strain evidence="1">LuFRes1</strain>
    </source>
</reference>
<accession>A0ABX1PR13</accession>
<dbReference type="Proteomes" id="UP000615989">
    <property type="component" value="Unassembled WGS sequence"/>
</dbReference>
<proteinExistence type="predicted"/>
<organism evidence="1 2">
    <name type="scientific">Aromatoleum anaerobium</name>
    <dbReference type="NCBI Taxonomy" id="182180"/>
    <lineage>
        <taxon>Bacteria</taxon>
        <taxon>Pseudomonadati</taxon>
        <taxon>Pseudomonadota</taxon>
        <taxon>Betaproteobacteria</taxon>
        <taxon>Rhodocyclales</taxon>
        <taxon>Rhodocyclaceae</taxon>
        <taxon>Aromatoleum</taxon>
    </lineage>
</organism>
<evidence type="ECO:0008006" key="3">
    <source>
        <dbReference type="Google" id="ProtNLM"/>
    </source>
</evidence>
<name>A0ABX1PR13_9RHOO</name>
<evidence type="ECO:0000313" key="2">
    <source>
        <dbReference type="Proteomes" id="UP000615989"/>
    </source>
</evidence>
<evidence type="ECO:0000313" key="1">
    <source>
        <dbReference type="EMBL" id="NMG26964.1"/>
    </source>
</evidence>